<dbReference type="EMBL" id="KZ825083">
    <property type="protein sequence ID" value="RAH52552.1"/>
    <property type="molecule type" value="Genomic_DNA"/>
</dbReference>
<organism evidence="1 2">
    <name type="scientific">Aspergillus piperis CBS 112811</name>
    <dbReference type="NCBI Taxonomy" id="1448313"/>
    <lineage>
        <taxon>Eukaryota</taxon>
        <taxon>Fungi</taxon>
        <taxon>Dikarya</taxon>
        <taxon>Ascomycota</taxon>
        <taxon>Pezizomycotina</taxon>
        <taxon>Eurotiomycetes</taxon>
        <taxon>Eurotiomycetidae</taxon>
        <taxon>Eurotiales</taxon>
        <taxon>Aspergillaceae</taxon>
        <taxon>Aspergillus</taxon>
        <taxon>Aspergillus subgen. Circumdati</taxon>
    </lineage>
</organism>
<dbReference type="RefSeq" id="XP_025510474.1">
    <property type="nucleotide sequence ID" value="XM_025662562.1"/>
</dbReference>
<evidence type="ECO:0000313" key="2">
    <source>
        <dbReference type="Proteomes" id="UP000249526"/>
    </source>
</evidence>
<accession>A0A8G1VHT4</accession>
<evidence type="ECO:0000313" key="1">
    <source>
        <dbReference type="EMBL" id="RAH52552.1"/>
    </source>
</evidence>
<protein>
    <submittedName>
        <fullName evidence="1">Uncharacterized protein</fullName>
    </submittedName>
</protein>
<dbReference type="AlphaFoldDB" id="A0A8G1VHT4"/>
<dbReference type="Proteomes" id="UP000249526">
    <property type="component" value="Unassembled WGS sequence"/>
</dbReference>
<name>A0A8G1VHT4_9EURO</name>
<sequence>MVVALADMATVGAETAMTAHARYRWFKTRHHSFSGSGETKMQERHLSQCELSLHTQKRHQRMDQGYLENAIEETRQIGNKRAMGSQRDRQISTRKGLFITIHAKLPRMRAEGKRGLFRTDGINSSDV</sequence>
<gene>
    <name evidence="1" type="ORF">BO85DRAFT_472556</name>
</gene>
<keyword evidence="2" id="KW-1185">Reference proteome</keyword>
<dbReference type="GeneID" id="37165964"/>
<reference evidence="1 2" key="1">
    <citation type="submission" date="2018-02" db="EMBL/GenBank/DDBJ databases">
        <title>The genomes of Aspergillus section Nigri reveals drivers in fungal speciation.</title>
        <authorList>
            <consortium name="DOE Joint Genome Institute"/>
            <person name="Vesth T.C."/>
            <person name="Nybo J."/>
            <person name="Theobald S."/>
            <person name="Brandl J."/>
            <person name="Frisvad J.C."/>
            <person name="Nielsen K.F."/>
            <person name="Lyhne E.K."/>
            <person name="Kogle M.E."/>
            <person name="Kuo A."/>
            <person name="Riley R."/>
            <person name="Clum A."/>
            <person name="Nolan M."/>
            <person name="Lipzen A."/>
            <person name="Salamov A."/>
            <person name="Henrissat B."/>
            <person name="Wiebenga A."/>
            <person name="De vries R.P."/>
            <person name="Grigoriev I.V."/>
            <person name="Mortensen U.H."/>
            <person name="Andersen M.R."/>
            <person name="Baker S.E."/>
        </authorList>
    </citation>
    <scope>NUCLEOTIDE SEQUENCE [LARGE SCALE GENOMIC DNA]</scope>
    <source>
        <strain evidence="1 2">CBS 112811</strain>
    </source>
</reference>
<proteinExistence type="predicted"/>